<feature type="compositionally biased region" description="Basic and acidic residues" evidence="1">
    <location>
        <begin position="271"/>
        <end position="295"/>
    </location>
</feature>
<dbReference type="AlphaFoldDB" id="A0A645C5U3"/>
<dbReference type="EMBL" id="VSSQ01025099">
    <property type="protein sequence ID" value="MPM73009.1"/>
    <property type="molecule type" value="Genomic_DNA"/>
</dbReference>
<evidence type="ECO:0000313" key="2">
    <source>
        <dbReference type="EMBL" id="MPM73009.1"/>
    </source>
</evidence>
<sequence length="306" mass="33990">MIPERFHHRLRPSPGKAHVVLPVSRAVRVAHDKHPEVREGFQELRHFLQGGLRFGLDVSLVGVEVNTVEGDPPAGLQSLGHLLRRDHRHFGLHGLRLHDVHPAVGPALLHFRLGAPEIVFKGAHRHIDVSLRADKTGREELLVLRPLVPGDGVMPVPAVQSLGEAVVGTELILRTGEENVVPLFLQLPLVVPEHLQGAPSRRGDVQKPRGPALRLLRGGEDIAVAPVFRLPQGDDRNIVLLRRILDDEGPLVPAEQRRILSALDIRPGCGRNREERHEEHEKEPQTAASTREHETPSCNLRIVRIL</sequence>
<evidence type="ECO:0000256" key="1">
    <source>
        <dbReference type="SAM" id="MobiDB-lite"/>
    </source>
</evidence>
<organism evidence="2">
    <name type="scientific">bioreactor metagenome</name>
    <dbReference type="NCBI Taxonomy" id="1076179"/>
    <lineage>
        <taxon>unclassified sequences</taxon>
        <taxon>metagenomes</taxon>
        <taxon>ecological metagenomes</taxon>
    </lineage>
</organism>
<accession>A0A645C5U3</accession>
<feature type="region of interest" description="Disordered" evidence="1">
    <location>
        <begin position="269"/>
        <end position="295"/>
    </location>
</feature>
<reference evidence="2" key="1">
    <citation type="submission" date="2019-08" db="EMBL/GenBank/DDBJ databases">
        <authorList>
            <person name="Kucharzyk K."/>
            <person name="Murdoch R.W."/>
            <person name="Higgins S."/>
            <person name="Loffler F."/>
        </authorList>
    </citation>
    <scope>NUCLEOTIDE SEQUENCE</scope>
</reference>
<name>A0A645C5U3_9ZZZZ</name>
<gene>
    <name evidence="2" type="ORF">SDC9_119985</name>
</gene>
<protein>
    <submittedName>
        <fullName evidence="2">Uncharacterized protein</fullName>
    </submittedName>
</protein>
<proteinExistence type="predicted"/>
<comment type="caution">
    <text evidence="2">The sequence shown here is derived from an EMBL/GenBank/DDBJ whole genome shotgun (WGS) entry which is preliminary data.</text>
</comment>